<comment type="subcellular location">
    <subcellularLocation>
        <location evidence="1 6">Periplasm</location>
    </subcellularLocation>
</comment>
<comment type="function">
    <text evidence="6">Involved in the biosynthesis of osmoregulated periplasmic glucans (OPGs).</text>
</comment>
<dbReference type="SUPFAM" id="SSF81296">
    <property type="entry name" value="E set domains"/>
    <property type="match status" value="1"/>
</dbReference>
<accession>A0A0A0DBL6</accession>
<evidence type="ECO:0000313" key="9">
    <source>
        <dbReference type="Proteomes" id="UP000029995"/>
    </source>
</evidence>
<evidence type="ECO:0000256" key="1">
    <source>
        <dbReference type="ARBA" id="ARBA00004418"/>
    </source>
</evidence>
<dbReference type="GO" id="GO:0003824">
    <property type="term" value="F:catalytic activity"/>
    <property type="evidence" value="ECO:0007669"/>
    <property type="project" value="InterPro"/>
</dbReference>
<feature type="chain" id="PRO_5008983635" description="Glucans biosynthesis protein G" evidence="6">
    <location>
        <begin position="28"/>
        <end position="517"/>
    </location>
</feature>
<dbReference type="FunFam" id="2.70.98.10:FF:000001">
    <property type="entry name" value="Glucans biosynthesis protein G"/>
    <property type="match status" value="1"/>
</dbReference>
<protein>
    <recommendedName>
        <fullName evidence="6">Glucans biosynthesis protein G</fullName>
    </recommendedName>
</protein>
<proteinExistence type="inferred from homology"/>
<dbReference type="HAMAP" id="MF_01069">
    <property type="entry name" value="MdoG_OpgG"/>
    <property type="match status" value="1"/>
</dbReference>
<dbReference type="PIRSF" id="PIRSF006281">
    <property type="entry name" value="MdoG"/>
    <property type="match status" value="1"/>
</dbReference>
<dbReference type="InterPro" id="IPR011013">
    <property type="entry name" value="Gal_mutarotase_sf_dom"/>
</dbReference>
<dbReference type="InterPro" id="IPR007444">
    <property type="entry name" value="Glucan_biosyn_MdoG_C"/>
</dbReference>
<feature type="domain" description="Glucan biosynthesis periplasmic MdoG C-terminal" evidence="7">
    <location>
        <begin position="37"/>
        <end position="515"/>
    </location>
</feature>
<dbReference type="InterPro" id="IPR013783">
    <property type="entry name" value="Ig-like_fold"/>
</dbReference>
<dbReference type="GO" id="GO:0051274">
    <property type="term" value="P:beta-glucan biosynthetic process"/>
    <property type="evidence" value="ECO:0007669"/>
    <property type="project" value="TreeGrafter"/>
</dbReference>
<organism evidence="8 9">
    <name type="scientific">Inquilinus limosus MP06</name>
    <dbReference type="NCBI Taxonomy" id="1398085"/>
    <lineage>
        <taxon>Bacteria</taxon>
        <taxon>Pseudomonadati</taxon>
        <taxon>Pseudomonadota</taxon>
        <taxon>Alphaproteobacteria</taxon>
        <taxon>Rhodospirillales</taxon>
        <taxon>Rhodospirillaceae</taxon>
        <taxon>Inquilinus</taxon>
    </lineage>
</organism>
<dbReference type="PANTHER" id="PTHR30504">
    <property type="entry name" value="GLUCANS BIOSYNTHESIS PROTEIN"/>
    <property type="match status" value="1"/>
</dbReference>
<dbReference type="InterPro" id="IPR023704">
    <property type="entry name" value="MdoG_OpgG"/>
</dbReference>
<evidence type="ECO:0000259" key="7">
    <source>
        <dbReference type="Pfam" id="PF04349"/>
    </source>
</evidence>
<comment type="pathway">
    <text evidence="2 6">Glycan metabolism; osmoregulated periplasmic glucan (OPG) biosynthesis.</text>
</comment>
<evidence type="ECO:0000256" key="4">
    <source>
        <dbReference type="ARBA" id="ARBA00022729"/>
    </source>
</evidence>
<feature type="signal peptide" evidence="6">
    <location>
        <begin position="1"/>
        <end position="27"/>
    </location>
</feature>
<dbReference type="EMBL" id="JANX01000036">
    <property type="protein sequence ID" value="KGM35298.1"/>
    <property type="molecule type" value="Genomic_DNA"/>
</dbReference>
<evidence type="ECO:0000256" key="3">
    <source>
        <dbReference type="ARBA" id="ARBA00009284"/>
    </source>
</evidence>
<dbReference type="Gene3D" id="2.60.40.10">
    <property type="entry name" value="Immunoglobulins"/>
    <property type="match status" value="1"/>
</dbReference>
<dbReference type="GO" id="GO:0030288">
    <property type="term" value="C:outer membrane-bounded periplasmic space"/>
    <property type="evidence" value="ECO:0007669"/>
    <property type="project" value="TreeGrafter"/>
</dbReference>
<dbReference type="UniPathway" id="UPA00637"/>
<dbReference type="InterPro" id="IPR014718">
    <property type="entry name" value="GH-type_carb-bd"/>
</dbReference>
<dbReference type="InterPro" id="IPR014438">
    <property type="entry name" value="Glucan_biosyn_MdoG/MdoD"/>
</dbReference>
<dbReference type="SUPFAM" id="SSF74650">
    <property type="entry name" value="Galactose mutarotase-like"/>
    <property type="match status" value="1"/>
</dbReference>
<evidence type="ECO:0000256" key="6">
    <source>
        <dbReference type="HAMAP-Rule" id="MF_01069"/>
    </source>
</evidence>
<gene>
    <name evidence="6" type="primary">opgG</name>
    <name evidence="8" type="ORF">P409_05290</name>
</gene>
<dbReference type="InterPro" id="IPR006311">
    <property type="entry name" value="TAT_signal"/>
</dbReference>
<dbReference type="PROSITE" id="PS51318">
    <property type="entry name" value="TAT"/>
    <property type="match status" value="1"/>
</dbReference>
<keyword evidence="5 6" id="KW-0574">Periplasm</keyword>
<sequence length="517" mass="57939" precursor="true">MSRRQILMGTTALAASSLFGAARPAVAAPSLGETTPFSMTWLVDRAKTVSQAPFVPPDENLPAEITQLTYDQLRAIRFLPEQALWKPENLPFQMQFFHLGAYYDKPVHIFQVDGYQAREILYRQDLFDLGGTKFPDTPPDHLGFAGFRLHYAINRPEFLDEIAVFLGASYFRCLGRKNIYGLSARGLAIDTGSTRGEEFPYFRQFWVETPAPDAKQIRLYALLDSPGITGAYSFLIKPGEITTVDIEATLYPRHPIEKLGIAPLTSMFLFGPQDHRTFDDFRPEVHDSDGLSMWSGAGEWIWRPLRNPSRLLISSFMDENPRGFGLMQRQRSYSSYQDLEAMYERRPSLWVEPLSGWGPGVVQLVEIPTDREIHDNIVAFWVPKEPVDAGQEWKLSYRLHWGMNPPVSSDRGVVVSTRTGAGGVSGGDSKGSDTRKFVIDFRGGALDSLPQDASLEAVVTASAGEIQSPVAQRNPELGGWRAFFDLKPAGDDPAELRCFLRQGSDALTETWSFQWTP</sequence>
<dbReference type="InterPro" id="IPR014756">
    <property type="entry name" value="Ig_E-set"/>
</dbReference>
<name>A0A0A0DBL6_9PROT</name>
<dbReference type="Gene3D" id="2.70.98.10">
    <property type="match status" value="1"/>
</dbReference>
<keyword evidence="4 6" id="KW-0732">Signal</keyword>
<evidence type="ECO:0000313" key="8">
    <source>
        <dbReference type="EMBL" id="KGM35298.1"/>
    </source>
</evidence>
<dbReference type="GO" id="GO:0030246">
    <property type="term" value="F:carbohydrate binding"/>
    <property type="evidence" value="ECO:0007669"/>
    <property type="project" value="InterPro"/>
</dbReference>
<dbReference type="AlphaFoldDB" id="A0A0A0DBL6"/>
<comment type="similarity">
    <text evidence="3 6">Belongs to the OpgD/OpgG family.</text>
</comment>
<dbReference type="Proteomes" id="UP000029995">
    <property type="component" value="Unassembled WGS sequence"/>
</dbReference>
<dbReference type="PANTHER" id="PTHR30504:SF2">
    <property type="entry name" value="GLUCANS BIOSYNTHESIS PROTEIN G"/>
    <property type="match status" value="1"/>
</dbReference>
<reference evidence="8 9" key="1">
    <citation type="submission" date="2014-01" db="EMBL/GenBank/DDBJ databases">
        <title>Genome sequence determination for a cystic fibrosis isolate, Inquilinus limosus.</title>
        <authorList>
            <person name="Pino M."/>
            <person name="Di Conza J."/>
            <person name="Gutkind G."/>
        </authorList>
    </citation>
    <scope>NUCLEOTIDE SEQUENCE [LARGE SCALE GENOMIC DNA]</scope>
    <source>
        <strain evidence="8 9">MP06</strain>
    </source>
</reference>
<evidence type="ECO:0000256" key="2">
    <source>
        <dbReference type="ARBA" id="ARBA00005001"/>
    </source>
</evidence>
<comment type="caution">
    <text evidence="8">The sequence shown here is derived from an EMBL/GenBank/DDBJ whole genome shotgun (WGS) entry which is preliminary data.</text>
</comment>
<dbReference type="Pfam" id="PF04349">
    <property type="entry name" value="MdoG"/>
    <property type="match status" value="1"/>
</dbReference>
<evidence type="ECO:0000256" key="5">
    <source>
        <dbReference type="ARBA" id="ARBA00022764"/>
    </source>
</evidence>